<dbReference type="OrthoDB" id="9801597at2"/>
<dbReference type="InterPro" id="IPR039566">
    <property type="entry name" value="CvfB_S1_st"/>
</dbReference>
<dbReference type="Proteomes" id="UP000321899">
    <property type="component" value="Unassembled WGS sequence"/>
</dbReference>
<dbReference type="SUPFAM" id="SSF50249">
    <property type="entry name" value="Nucleic acid-binding proteins"/>
    <property type="match status" value="1"/>
</dbReference>
<evidence type="ECO:0000313" key="3">
    <source>
        <dbReference type="EMBL" id="TYT73427.1"/>
    </source>
</evidence>
<comment type="similarity">
    <text evidence="1">Belongs to the CvfB family.</text>
</comment>
<dbReference type="SMART" id="SM00316">
    <property type="entry name" value="S1"/>
    <property type="match status" value="3"/>
</dbReference>
<feature type="domain" description="S1 motif" evidence="2">
    <location>
        <begin position="3"/>
        <end position="63"/>
    </location>
</feature>
<dbReference type="Pfam" id="PF17783">
    <property type="entry name" value="WHD_CvfB"/>
    <property type="match status" value="1"/>
</dbReference>
<dbReference type="InterPro" id="IPR014464">
    <property type="entry name" value="CvfB_fam"/>
</dbReference>
<evidence type="ECO:0000256" key="1">
    <source>
        <dbReference type="PIRNR" id="PIRNR012524"/>
    </source>
</evidence>
<evidence type="ECO:0000259" key="2">
    <source>
        <dbReference type="SMART" id="SM00316"/>
    </source>
</evidence>
<dbReference type="PIRSF" id="PIRSF012524">
    <property type="entry name" value="YitL_S1"/>
    <property type="match status" value="1"/>
</dbReference>
<dbReference type="Pfam" id="PF13509">
    <property type="entry name" value="S1_2"/>
    <property type="match status" value="1"/>
</dbReference>
<dbReference type="GO" id="GO:0003676">
    <property type="term" value="F:nucleic acid binding"/>
    <property type="evidence" value="ECO:0007669"/>
    <property type="project" value="InterPro"/>
</dbReference>
<keyword evidence="4" id="KW-1185">Reference proteome</keyword>
<dbReference type="PANTHER" id="PTHR37296">
    <property type="entry name" value="CONSERVED VIRULENCE FACTOR B"/>
    <property type="match status" value="1"/>
</dbReference>
<feature type="domain" description="S1 motif" evidence="2">
    <location>
        <begin position="68"/>
        <end position="130"/>
    </location>
</feature>
<proteinExistence type="inferred from homology"/>
<dbReference type="InterPro" id="IPR012340">
    <property type="entry name" value="NA-bd_OB-fold"/>
</dbReference>
<gene>
    <name evidence="3" type="ORF">FIM25_15155</name>
</gene>
<dbReference type="InterPro" id="IPR036388">
    <property type="entry name" value="WH-like_DNA-bd_sf"/>
</dbReference>
<dbReference type="Gene3D" id="2.40.50.140">
    <property type="entry name" value="Nucleic acid-binding proteins"/>
    <property type="match status" value="2"/>
</dbReference>
<evidence type="ECO:0000313" key="4">
    <source>
        <dbReference type="Proteomes" id="UP000321899"/>
    </source>
</evidence>
<name>A0A5S5MCG9_9BACT</name>
<reference evidence="3 4" key="1">
    <citation type="submission" date="2019-06" db="EMBL/GenBank/DDBJ databases">
        <title>Desulfobotulus mexicanus sp. nov., a novel sulfate-reducing bacterium isolated from the sediment of an alkaline crater lake in Mexico.</title>
        <authorList>
            <person name="Hirschler-Rea A."/>
        </authorList>
    </citation>
    <scope>NUCLEOTIDE SEQUENCE [LARGE SCALE GENOMIC DNA]</scope>
    <source>
        <strain evidence="3 4">PAR22N</strain>
    </source>
</reference>
<sequence length="283" mass="31974">MLKTGEINDLLVERRLEFGFYLSSGEEEVLLPNKYVPEGLVPGDRINVFVYTDSEDRPIATTLVPKAMVGDYALLSVKDVTDFGTFFDWGLEKDLLVPLNQQRHPMAPGQRHVVHLCLDEVTRRVYGTTRISRSCDKNIESLKPGQEVHLLIYNITKLGFQAVINHRHDGMIHKNETFENLAIGDEKTGYISKIQADGKIDLVLKKPGYASISTSMEKVIHTLETEKGFIPCTDKTEPEKIYRFFSMSKKEFKKAIGGLLKAGKVEMDPEGIRLKTESTPDNK</sequence>
<organism evidence="3 4">
    <name type="scientific">Desulfobotulus mexicanus</name>
    <dbReference type="NCBI Taxonomy" id="2586642"/>
    <lineage>
        <taxon>Bacteria</taxon>
        <taxon>Pseudomonadati</taxon>
        <taxon>Thermodesulfobacteriota</taxon>
        <taxon>Desulfobacteria</taxon>
        <taxon>Desulfobacterales</taxon>
        <taxon>Desulfobacteraceae</taxon>
        <taxon>Desulfobotulus</taxon>
    </lineage>
</organism>
<dbReference type="EMBL" id="VDMB01000030">
    <property type="protein sequence ID" value="TYT73427.1"/>
    <property type="molecule type" value="Genomic_DNA"/>
</dbReference>
<dbReference type="Gene3D" id="1.10.10.10">
    <property type="entry name" value="Winged helix-like DNA-binding domain superfamily/Winged helix DNA-binding domain"/>
    <property type="match status" value="1"/>
</dbReference>
<accession>A0A5S5MCG9</accession>
<dbReference type="AlphaFoldDB" id="A0A5S5MCG9"/>
<dbReference type="PANTHER" id="PTHR37296:SF1">
    <property type="entry name" value="CONSERVED VIRULENCE FACTOR B"/>
    <property type="match status" value="1"/>
</dbReference>
<comment type="caution">
    <text evidence="3">The sequence shown here is derived from an EMBL/GenBank/DDBJ whole genome shotgun (WGS) entry which is preliminary data.</text>
</comment>
<dbReference type="InterPro" id="IPR040764">
    <property type="entry name" value="CvfB_WH"/>
</dbReference>
<dbReference type="InterPro" id="IPR003029">
    <property type="entry name" value="S1_domain"/>
</dbReference>
<feature type="domain" description="S1 motif" evidence="2">
    <location>
        <begin position="143"/>
        <end position="205"/>
    </location>
</feature>
<protein>
    <recommendedName>
        <fullName evidence="2">S1 motif domain-containing protein</fullName>
    </recommendedName>
</protein>
<dbReference type="RefSeq" id="WP_139450703.1">
    <property type="nucleotide sequence ID" value="NZ_VDMB01000030.1"/>
</dbReference>